<gene>
    <name evidence="5" type="ORF">F5I99_06310</name>
</gene>
<dbReference type="InterPro" id="IPR000551">
    <property type="entry name" value="MerR-type_HTH_dom"/>
</dbReference>
<dbReference type="InterPro" id="IPR015358">
    <property type="entry name" value="Tscrpt_reg_MerR_DNA-bd"/>
</dbReference>
<evidence type="ECO:0000256" key="2">
    <source>
        <dbReference type="ARBA" id="ARBA00023125"/>
    </source>
</evidence>
<evidence type="ECO:0000256" key="3">
    <source>
        <dbReference type="ARBA" id="ARBA00023163"/>
    </source>
</evidence>
<dbReference type="Pfam" id="PF09278">
    <property type="entry name" value="MerR-DNA-bind"/>
    <property type="match status" value="1"/>
</dbReference>
<dbReference type="GO" id="GO:0003700">
    <property type="term" value="F:DNA-binding transcription factor activity"/>
    <property type="evidence" value="ECO:0007669"/>
    <property type="project" value="InterPro"/>
</dbReference>
<dbReference type="AlphaFoldDB" id="A0A5J6LC08"/>
<dbReference type="Pfam" id="PF00376">
    <property type="entry name" value="MerR"/>
    <property type="match status" value="1"/>
</dbReference>
<dbReference type="CDD" id="cd04785">
    <property type="entry name" value="HTH_CadR-PbrR-like"/>
    <property type="match status" value="1"/>
</dbReference>
<dbReference type="PANTHER" id="PTHR30204">
    <property type="entry name" value="REDOX-CYCLING DRUG-SENSING TRANSCRIPTIONAL ACTIVATOR SOXR"/>
    <property type="match status" value="1"/>
</dbReference>
<dbReference type="KEGG" id="nik:F5I99_06310"/>
<name>A0A5J6LC08_9GAMM</name>
<proteinExistence type="predicted"/>
<dbReference type="Gene3D" id="1.10.1660.10">
    <property type="match status" value="1"/>
</dbReference>
<dbReference type="PROSITE" id="PS00552">
    <property type="entry name" value="HTH_MERR_1"/>
    <property type="match status" value="1"/>
</dbReference>
<dbReference type="PRINTS" id="PR00040">
    <property type="entry name" value="HTHMERR"/>
</dbReference>
<dbReference type="InterPro" id="IPR009061">
    <property type="entry name" value="DNA-bd_dom_put_sf"/>
</dbReference>
<keyword evidence="1" id="KW-0805">Transcription regulation</keyword>
<feature type="domain" description="HTH merR-type" evidence="4">
    <location>
        <begin position="4"/>
        <end position="73"/>
    </location>
</feature>
<dbReference type="GO" id="GO:0003677">
    <property type="term" value="F:DNA binding"/>
    <property type="evidence" value="ECO:0007669"/>
    <property type="project" value="UniProtKB-KW"/>
</dbReference>
<evidence type="ECO:0000313" key="5">
    <source>
        <dbReference type="EMBL" id="QEW06139.1"/>
    </source>
</evidence>
<keyword evidence="3" id="KW-0804">Transcription</keyword>
<keyword evidence="6" id="KW-1185">Reference proteome</keyword>
<dbReference type="PROSITE" id="PS50937">
    <property type="entry name" value="HTH_MERR_2"/>
    <property type="match status" value="1"/>
</dbReference>
<sequence>MSEKYRIGRVATLTGCSAETIRHYEKLGLLQAPARSAQGYRYYDHQALQRIGFIRHGRSLGLDLHSIQELLNLADNPDADCSAADTIATHHLLQLEKRILSLQALADELRQVVRQCRGGTTSECRIIQTLFEQQSTETNPGKLGFGSERAR</sequence>
<dbReference type="Proteomes" id="UP000325606">
    <property type="component" value="Chromosome"/>
</dbReference>
<keyword evidence="2" id="KW-0238">DNA-binding</keyword>
<dbReference type="RefSeq" id="WP_151054183.1">
    <property type="nucleotide sequence ID" value="NZ_CP044222.1"/>
</dbReference>
<dbReference type="SMART" id="SM00422">
    <property type="entry name" value="HTH_MERR"/>
    <property type="match status" value="1"/>
</dbReference>
<protein>
    <submittedName>
        <fullName evidence="5">Helix-turn-helix domain-containing protein</fullName>
    </submittedName>
</protein>
<evidence type="ECO:0000259" key="4">
    <source>
        <dbReference type="PROSITE" id="PS50937"/>
    </source>
</evidence>
<evidence type="ECO:0000313" key="6">
    <source>
        <dbReference type="Proteomes" id="UP000325606"/>
    </source>
</evidence>
<dbReference type="InterPro" id="IPR047057">
    <property type="entry name" value="MerR_fam"/>
</dbReference>
<organism evidence="5 6">
    <name type="scientific">Nitrincola iocasae</name>
    <dbReference type="NCBI Taxonomy" id="2614693"/>
    <lineage>
        <taxon>Bacteria</taxon>
        <taxon>Pseudomonadati</taxon>
        <taxon>Pseudomonadota</taxon>
        <taxon>Gammaproteobacteria</taxon>
        <taxon>Oceanospirillales</taxon>
        <taxon>Oceanospirillaceae</taxon>
        <taxon>Nitrincola</taxon>
    </lineage>
</organism>
<dbReference type="PANTHER" id="PTHR30204:SF94">
    <property type="entry name" value="HEAVY METAL-DEPENDENT TRANSCRIPTIONAL REGULATOR HI_0293-RELATED"/>
    <property type="match status" value="1"/>
</dbReference>
<dbReference type="SUPFAM" id="SSF46955">
    <property type="entry name" value="Putative DNA-binding domain"/>
    <property type="match status" value="1"/>
</dbReference>
<dbReference type="EMBL" id="CP044222">
    <property type="protein sequence ID" value="QEW06139.1"/>
    <property type="molecule type" value="Genomic_DNA"/>
</dbReference>
<reference evidence="5 6" key="1">
    <citation type="submission" date="2019-09" db="EMBL/GenBank/DDBJ databases">
        <title>Nitrincola iocasae sp. nov., a bacterium isolated from the sediment collected at a cold seep field in South China Sea.</title>
        <authorList>
            <person name="Zhang H."/>
            <person name="Wang H."/>
            <person name="Li C."/>
        </authorList>
    </citation>
    <scope>NUCLEOTIDE SEQUENCE [LARGE SCALE GENOMIC DNA]</scope>
    <source>
        <strain evidence="5 6">KXZD1103</strain>
    </source>
</reference>
<evidence type="ECO:0000256" key="1">
    <source>
        <dbReference type="ARBA" id="ARBA00023015"/>
    </source>
</evidence>
<accession>A0A5J6LC08</accession>